<evidence type="ECO:0008006" key="2">
    <source>
        <dbReference type="Google" id="ProtNLM"/>
    </source>
</evidence>
<dbReference type="AlphaFoldDB" id="A0A7C2K073"/>
<name>A0A7C2K073_9PLAN</name>
<gene>
    <name evidence="1" type="ORF">ENQ76_05660</name>
</gene>
<organism evidence="1">
    <name type="scientific">Schlesneria paludicola</name>
    <dbReference type="NCBI Taxonomy" id="360056"/>
    <lineage>
        <taxon>Bacteria</taxon>
        <taxon>Pseudomonadati</taxon>
        <taxon>Planctomycetota</taxon>
        <taxon>Planctomycetia</taxon>
        <taxon>Planctomycetales</taxon>
        <taxon>Planctomycetaceae</taxon>
        <taxon>Schlesneria</taxon>
    </lineage>
</organism>
<proteinExistence type="predicted"/>
<reference evidence="1" key="1">
    <citation type="journal article" date="2020" name="mSystems">
        <title>Genome- and Community-Level Interaction Insights into Carbon Utilization and Element Cycling Functions of Hydrothermarchaeota in Hydrothermal Sediment.</title>
        <authorList>
            <person name="Zhou Z."/>
            <person name="Liu Y."/>
            <person name="Xu W."/>
            <person name="Pan J."/>
            <person name="Luo Z.H."/>
            <person name="Li M."/>
        </authorList>
    </citation>
    <scope>NUCLEOTIDE SEQUENCE [LARGE SCALE GENOMIC DNA]</scope>
    <source>
        <strain evidence="1">SpSt-339</strain>
    </source>
</reference>
<sequence length="122" mass="13173">MSLLPRSPAVLVLERDPYWSPELQRRFRDEAVVVRSCRRLGDLDALLTECDAAVVVLVLSADPAGCLAWLARRGTEVPVVVLGSPESVGLEPMFRSVGATSFQAEVIAGGDLARLCRGLLRA</sequence>
<comment type="caution">
    <text evidence="1">The sequence shown here is derived from an EMBL/GenBank/DDBJ whole genome shotgun (WGS) entry which is preliminary data.</text>
</comment>
<dbReference type="EMBL" id="DSOK01000168">
    <property type="protein sequence ID" value="HEN14941.1"/>
    <property type="molecule type" value="Genomic_DNA"/>
</dbReference>
<accession>A0A7C2K073</accession>
<protein>
    <recommendedName>
        <fullName evidence="2">DNA-binding response regulator</fullName>
    </recommendedName>
</protein>
<evidence type="ECO:0000313" key="1">
    <source>
        <dbReference type="EMBL" id="HEN14941.1"/>
    </source>
</evidence>